<dbReference type="Proteomes" id="UP001058093">
    <property type="component" value="Segment"/>
</dbReference>
<reference evidence="1" key="1">
    <citation type="submission" date="2021-07" db="EMBL/GenBank/DDBJ databases">
        <title>Complete genome sequence and phylogenomic analysis of the two lytic bacteriophage isolated from terrestrial biotopes of Antarctica.</title>
        <authorList>
            <person name="Holovan V."/>
            <person name="Rabalski L."/>
            <person name="Zlatohurska M."/>
            <person name="Andriichuk O."/>
            <person name="Budzanivska I."/>
            <person name="Shevchenko O."/>
            <person name="Gupalo A."/>
        </authorList>
    </citation>
    <scope>NUCLEOTIDE SEQUENCE</scope>
</reference>
<dbReference type="EMBL" id="MZ605293">
    <property type="protein sequence ID" value="QYW06655.1"/>
    <property type="molecule type" value="Genomic_DNA"/>
</dbReference>
<organism evidence="1 2">
    <name type="scientific">Pseudomonas phage UAVern</name>
    <dbReference type="NCBI Taxonomy" id="2856997"/>
    <lineage>
        <taxon>Viruses</taxon>
        <taxon>Duplodnaviria</taxon>
        <taxon>Heunggongvirae</taxon>
        <taxon>Uroviricota</taxon>
        <taxon>Caudoviricetes</taxon>
        <taxon>Vandenendeviridae</taxon>
        <taxon>Gorskivirinae</taxon>
        <taxon>Uavernvirus</taxon>
        <taxon>Uavernvirus uavern</taxon>
    </lineage>
</organism>
<name>A0A975UY46_9CAUD</name>
<evidence type="ECO:0000313" key="2">
    <source>
        <dbReference type="Proteomes" id="UP001058093"/>
    </source>
</evidence>
<sequence length="70" mass="7748">MSLHNAIMNIPVNNLTLRAEAGCPRDYKLGHRDARHAAAELSLKYDALLEELSGHFGTGIVDMFKRKVGL</sequence>
<keyword evidence="2" id="KW-1185">Reference proteome</keyword>
<protein>
    <submittedName>
        <fullName evidence="1">Uncharacterized protein</fullName>
    </submittedName>
</protein>
<gene>
    <name evidence="1" type="ORF">uav_124</name>
</gene>
<evidence type="ECO:0000313" key="1">
    <source>
        <dbReference type="EMBL" id="QYW06655.1"/>
    </source>
</evidence>
<proteinExistence type="predicted"/>
<accession>A0A975UY46</accession>